<feature type="region of interest" description="Disordered" evidence="2">
    <location>
        <begin position="978"/>
        <end position="1063"/>
    </location>
</feature>
<gene>
    <name evidence="3" type="ORF">MNEG_0747</name>
</gene>
<feature type="region of interest" description="Disordered" evidence="2">
    <location>
        <begin position="1324"/>
        <end position="1352"/>
    </location>
</feature>
<protein>
    <recommendedName>
        <fullName evidence="5">Protein NO VEIN C-terminal domain-containing protein</fullName>
    </recommendedName>
</protein>
<dbReference type="SUPFAM" id="SSF55874">
    <property type="entry name" value="ATPase domain of HSP90 chaperone/DNA topoisomerase II/histidine kinase"/>
    <property type="match status" value="1"/>
</dbReference>
<sequence>MPVFLAVSPVATLHDLEAYICEQERVPSFASLELGPLLKQPLVISNFAPPPVLDAVPKVTAGEVVTEMAELLRNTRPAYGPNAKRVEARDIIASLASKRGVDPLALCVRVTGLGLFVKSLGAIIGQSRRVANQLREAEQRALDADRIRAEDLTRALKSARAEMLRTVERDVQRERDAAKARMRELIDTHAAAWLRQGSATRALADALEPLGLRQLSRADLGLTPRPHAAAVAADNGEGPAGRAGASGGRQERFGAGKGSGSSSSSSGGSSSNSSSGSGSSSSEGSGSSGDERSSASSSGSSSDDEDGSDDGSEEGGVAWEDLLEILSQEWRPMMETLQSAQSRNPALDLFKGAAEVLVRRLAQRALPAPRLEAVVRYWREDALPQVLLRAYKAAADDAHGPRPRPEGGAGAAAAPGGGEWGGAAGPRAALEDVRSMMLEAHAGCGIDALAALEDAILQHWRAPTFAALGLAPPGASLLQLLAGDDALSAALTGRQGASRGGPGGGGGGGATGAGAEWASVARVALQALDAAAPAEAAGGTAAVAAAAASRADAASLGAVCDALCCHYSVPCVEALGFGPARRLLSTAAAQAASPASVAAAGGGPAAGPLISAAALAADARASSAASVGPLWAPAAARAAAADILAPSMAAAAAAALRAAPALADLSAATGWGALFGAACGPLPDFLSEHGPGLGIAALQLPGGCLIKVPAEANEQLLVSSLIKGDARGATSQLLALVAQAGGVARAPLALIAAHMRAALLALGADASQDDGGGSAAAAAAHDQASAESLGVGGSAGGGGARGAPGQQGVLIGHAARRAAAETVLACLRLLPAPLAAALGGRALVEPLDSVLGGASEGHRALLEAAAAAGAGGGTHVGLPAARPLLHALGFALGVEEWQDDFAACCAAAEAAAARDGGGAGRASCMEAASQQGGAAAGSFAGAAAASGNGRSGAREDGDSAGASGVGAAGRDPLALLLRSVRGGGGGGSAADGGEGGTEGQEQQQGRKLEPGPGAEVGPSVGPDAGVLDSATAHATMGAAVPESSTPTPVARGSPQASNGAADGGAASGAVVVAAGGREAACREHVARIRRELYGIGVEMRGEAGQVAENQRQMIGRTLKRLSQDLYSKQTHFVLELTQNSDDCNYPEGVMPAMELLLGPTTIVLTCNEVHRGAQGETVGYSATDMAALCDAGRSTKAGVTGYTGAKGIGFKSVFSISARPEVHSAGYHVRFDLERDPDLGYVLPTDIANEPPSNEVAGLLTLSKLGLSAAPGAGATTVVLPLRPDLQGGPAALRRRLEDMRPTLLLFLRRVRCIAITDASASLQPPGGAAGAGGTAGHAGGSPQSVAADASAGAPGGISQLMVRRELAGPGLIELRSGPDARDASRWLVVSDTFAPGAVRRLGLEVGETTVALAFVLSGGVPQQQPVFAFLRERGRGVPVSL</sequence>
<dbReference type="Gene3D" id="3.30.565.10">
    <property type="entry name" value="Histidine kinase-like ATPase, C-terminal domain"/>
    <property type="match status" value="1"/>
</dbReference>
<dbReference type="PANTHER" id="PTHR32387">
    <property type="entry name" value="WU:FJ29H11"/>
    <property type="match status" value="1"/>
</dbReference>
<dbReference type="Proteomes" id="UP000054498">
    <property type="component" value="Unassembled WGS sequence"/>
</dbReference>
<dbReference type="OrthoDB" id="1150131at2759"/>
<proteinExistence type="predicted"/>
<evidence type="ECO:0000256" key="2">
    <source>
        <dbReference type="SAM" id="MobiDB-lite"/>
    </source>
</evidence>
<feature type="compositionally biased region" description="Gly residues" evidence="2">
    <location>
        <begin position="238"/>
        <end position="247"/>
    </location>
</feature>
<organism evidence="3 4">
    <name type="scientific">Monoraphidium neglectum</name>
    <dbReference type="NCBI Taxonomy" id="145388"/>
    <lineage>
        <taxon>Eukaryota</taxon>
        <taxon>Viridiplantae</taxon>
        <taxon>Chlorophyta</taxon>
        <taxon>core chlorophytes</taxon>
        <taxon>Chlorophyceae</taxon>
        <taxon>CS clade</taxon>
        <taxon>Sphaeropleales</taxon>
        <taxon>Selenastraceae</taxon>
        <taxon>Monoraphidium</taxon>
    </lineage>
</organism>
<evidence type="ECO:0000313" key="3">
    <source>
        <dbReference type="EMBL" id="KIZ07196.1"/>
    </source>
</evidence>
<dbReference type="KEGG" id="mng:MNEG_0747"/>
<dbReference type="RefSeq" id="XP_013906215.1">
    <property type="nucleotide sequence ID" value="XM_014050761.1"/>
</dbReference>
<dbReference type="GeneID" id="25726865"/>
<feature type="compositionally biased region" description="Gly residues" evidence="2">
    <location>
        <begin position="1328"/>
        <end position="1340"/>
    </location>
</feature>
<feature type="coiled-coil region" evidence="1">
    <location>
        <begin position="142"/>
        <end position="188"/>
    </location>
</feature>
<keyword evidence="1" id="KW-0175">Coiled coil</keyword>
<dbReference type="PANTHER" id="PTHR32387:SF0">
    <property type="entry name" value="PROTEIN NO VEIN"/>
    <property type="match status" value="1"/>
</dbReference>
<feature type="compositionally biased region" description="Acidic residues" evidence="2">
    <location>
        <begin position="302"/>
        <end position="313"/>
    </location>
</feature>
<feature type="compositionally biased region" description="Low complexity" evidence="2">
    <location>
        <begin position="260"/>
        <end position="285"/>
    </location>
</feature>
<accession>A0A0D2NSH6</accession>
<evidence type="ECO:0000313" key="4">
    <source>
        <dbReference type="Proteomes" id="UP000054498"/>
    </source>
</evidence>
<feature type="compositionally biased region" description="Gly residues" evidence="2">
    <location>
        <begin position="407"/>
        <end position="424"/>
    </location>
</feature>
<evidence type="ECO:0008006" key="5">
    <source>
        <dbReference type="Google" id="ProtNLM"/>
    </source>
</evidence>
<feature type="region of interest" description="Disordered" evidence="2">
    <location>
        <begin position="227"/>
        <end position="315"/>
    </location>
</feature>
<dbReference type="EMBL" id="KK100284">
    <property type="protein sequence ID" value="KIZ07196.1"/>
    <property type="molecule type" value="Genomic_DNA"/>
</dbReference>
<evidence type="ECO:0000256" key="1">
    <source>
        <dbReference type="SAM" id="Coils"/>
    </source>
</evidence>
<dbReference type="InterPro" id="IPR052957">
    <property type="entry name" value="Auxin_embryo_med"/>
</dbReference>
<feature type="region of interest" description="Disordered" evidence="2">
    <location>
        <begin position="397"/>
        <end position="425"/>
    </location>
</feature>
<dbReference type="InterPro" id="IPR036890">
    <property type="entry name" value="HATPase_C_sf"/>
</dbReference>
<name>A0A0D2NSH6_9CHLO</name>
<feature type="compositionally biased region" description="Gly residues" evidence="2">
    <location>
        <begin position="981"/>
        <end position="998"/>
    </location>
</feature>
<reference evidence="3 4" key="1">
    <citation type="journal article" date="2013" name="BMC Genomics">
        <title>Reconstruction of the lipid metabolism for the microalga Monoraphidium neglectum from its genome sequence reveals characteristics suitable for biofuel production.</title>
        <authorList>
            <person name="Bogen C."/>
            <person name="Al-Dilaimi A."/>
            <person name="Albersmeier A."/>
            <person name="Wichmann J."/>
            <person name="Grundmann M."/>
            <person name="Rupp O."/>
            <person name="Lauersen K.J."/>
            <person name="Blifernez-Klassen O."/>
            <person name="Kalinowski J."/>
            <person name="Goesmann A."/>
            <person name="Mussgnug J.H."/>
            <person name="Kruse O."/>
        </authorList>
    </citation>
    <scope>NUCLEOTIDE SEQUENCE [LARGE SCALE GENOMIC DNA]</scope>
    <source>
        <strain evidence="3 4">SAG 48.87</strain>
    </source>
</reference>
<feature type="region of interest" description="Disordered" evidence="2">
    <location>
        <begin position="943"/>
        <end position="966"/>
    </location>
</feature>
<keyword evidence="4" id="KW-1185">Reference proteome</keyword>